<dbReference type="Pfam" id="PF13546">
    <property type="entry name" value="DDE_5"/>
    <property type="match status" value="1"/>
</dbReference>
<comment type="caution">
    <text evidence="2">The sequence shown here is derived from an EMBL/GenBank/DDBJ whole genome shotgun (WGS) entry which is preliminary data.</text>
</comment>
<dbReference type="Proteomes" id="UP000004775">
    <property type="component" value="Unassembled WGS sequence"/>
</dbReference>
<dbReference type="HOGENOM" id="CLU_168846_0_0_3"/>
<evidence type="ECO:0000313" key="2">
    <source>
        <dbReference type="EMBL" id="CCI29769.1"/>
    </source>
</evidence>
<feature type="domain" description="Transposase IS701-like DDE" evidence="1">
    <location>
        <begin position="12"/>
        <end position="91"/>
    </location>
</feature>
<dbReference type="EMBL" id="CAIO01000594">
    <property type="protein sequence ID" value="CCI29769.1"/>
    <property type="molecule type" value="Genomic_DNA"/>
</dbReference>
<dbReference type="AlphaFoldDB" id="I4I645"/>
<dbReference type="PANTHER" id="PTHR33627">
    <property type="entry name" value="TRANSPOSASE"/>
    <property type="match status" value="1"/>
</dbReference>
<evidence type="ECO:0000313" key="3">
    <source>
        <dbReference type="Proteomes" id="UP000004775"/>
    </source>
</evidence>
<name>I4I645_MICAE</name>
<organism evidence="2 3">
    <name type="scientific">Microcystis aeruginosa PCC 9809</name>
    <dbReference type="NCBI Taxonomy" id="1160285"/>
    <lineage>
        <taxon>Bacteria</taxon>
        <taxon>Bacillati</taxon>
        <taxon>Cyanobacteriota</taxon>
        <taxon>Cyanophyceae</taxon>
        <taxon>Oscillatoriophycideae</taxon>
        <taxon>Chroococcales</taxon>
        <taxon>Microcystaceae</taxon>
        <taxon>Microcystis</taxon>
    </lineage>
</organism>
<dbReference type="InterPro" id="IPR038721">
    <property type="entry name" value="IS701-like_DDE_dom"/>
</dbReference>
<proteinExistence type="predicted"/>
<dbReference type="InterPro" id="IPR039365">
    <property type="entry name" value="IS701-like"/>
</dbReference>
<dbReference type="PANTHER" id="PTHR33627:SF1">
    <property type="entry name" value="TRANSPOSASE"/>
    <property type="match status" value="1"/>
</dbReference>
<protein>
    <submittedName>
        <fullName evidence="2">Transposase</fullName>
    </submittedName>
</protein>
<reference evidence="2 3" key="1">
    <citation type="submission" date="2012-04" db="EMBL/GenBank/DDBJ databases">
        <authorList>
            <person name="Genoscope - CEA"/>
        </authorList>
    </citation>
    <scope>NUCLEOTIDE SEQUENCE [LARGE SCALE GENOMIC DNA]</scope>
    <source>
        <strain evidence="2 3">9809</strain>
    </source>
</reference>
<gene>
    <name evidence="2" type="ORF">MICAH_6330001</name>
</gene>
<sequence>MIAKVVGLEDAEGLDHFLTESPWSVEKLKERRLKIILNLLNGEKIIVIIDETGDKKKGRKTDYVKRKYIGNLGKIENGIVAVTAWVLFRGMTLPYNS</sequence>
<evidence type="ECO:0000259" key="1">
    <source>
        <dbReference type="Pfam" id="PF13546"/>
    </source>
</evidence>
<accession>I4I645</accession>